<dbReference type="OrthoDB" id="9807202at2"/>
<dbReference type="Pfam" id="PF03975">
    <property type="entry name" value="CheD"/>
    <property type="match status" value="1"/>
</dbReference>
<dbReference type="HAMAP" id="MF_01440">
    <property type="entry name" value="CheD"/>
    <property type="match status" value="1"/>
</dbReference>
<dbReference type="AlphaFoldDB" id="A0A0A0EB70"/>
<dbReference type="RefSeq" id="WP_043751722.1">
    <property type="nucleotide sequence ID" value="NZ_AQQX01000008.1"/>
</dbReference>
<dbReference type="InterPro" id="IPR038592">
    <property type="entry name" value="CheD-like_sf"/>
</dbReference>
<proteinExistence type="inferred from homology"/>
<dbReference type="PANTHER" id="PTHR35147:SF2">
    <property type="entry name" value="CHEMORECEPTOR GLUTAMINE DEAMIDASE CHED-RELATED"/>
    <property type="match status" value="1"/>
</dbReference>
<evidence type="ECO:0000313" key="5">
    <source>
        <dbReference type="Proteomes" id="UP000030004"/>
    </source>
</evidence>
<evidence type="ECO:0000256" key="1">
    <source>
        <dbReference type="ARBA" id="ARBA00022500"/>
    </source>
</evidence>
<dbReference type="STRING" id="1461694.ATO9_16745"/>
<dbReference type="GO" id="GO:0050568">
    <property type="term" value="F:protein-glutamine glutaminase activity"/>
    <property type="evidence" value="ECO:0007669"/>
    <property type="project" value="UniProtKB-UniRule"/>
</dbReference>
<dbReference type="GO" id="GO:0006935">
    <property type="term" value="P:chemotaxis"/>
    <property type="evidence" value="ECO:0007669"/>
    <property type="project" value="UniProtKB-UniRule"/>
</dbReference>
<comment type="caution">
    <text evidence="4">The sequence shown here is derived from an EMBL/GenBank/DDBJ whole genome shotgun (WGS) entry which is preliminary data.</text>
</comment>
<dbReference type="EC" id="3.5.1.44" evidence="3"/>
<name>A0A0A0EB70_9RHOB</name>
<comment type="function">
    <text evidence="3">Probably deamidates glutamine residues to glutamate on methyl-accepting chemotaxis receptors (MCPs), playing an important role in chemotaxis.</text>
</comment>
<sequence>MTGKQYNITQGEYAIADEPGAMISTILGSCVATCLWDPDRHIGGMNHILVAQTSVGGVACDFAGVNAMELLINAMVRRGADRNNLRAKVFGGAKMVRGLSDIGHLNGLFALGFLEREGIPCLGQSLGGTSARHIRFFPAEGRAMQKTVESAPELKPILKPASPQKNDVELF</sequence>
<dbReference type="Gene3D" id="3.30.1330.200">
    <property type="match status" value="1"/>
</dbReference>
<evidence type="ECO:0000256" key="3">
    <source>
        <dbReference type="HAMAP-Rule" id="MF_01440"/>
    </source>
</evidence>
<dbReference type="PANTHER" id="PTHR35147">
    <property type="entry name" value="CHEMORECEPTOR GLUTAMINE DEAMIDASE CHED-RELATED"/>
    <property type="match status" value="1"/>
</dbReference>
<keyword evidence="5" id="KW-1185">Reference proteome</keyword>
<evidence type="ECO:0000256" key="2">
    <source>
        <dbReference type="ARBA" id="ARBA00022801"/>
    </source>
</evidence>
<accession>A0A0A0EB70</accession>
<dbReference type="InterPro" id="IPR005659">
    <property type="entry name" value="Chemorcpt_Glu_NH3ase_CheD"/>
</dbReference>
<comment type="similarity">
    <text evidence="3">Belongs to the CheD family.</text>
</comment>
<organism evidence="4 5">
    <name type="scientific">Pseudooceanicola atlanticus</name>
    <dbReference type="NCBI Taxonomy" id="1461694"/>
    <lineage>
        <taxon>Bacteria</taxon>
        <taxon>Pseudomonadati</taxon>
        <taxon>Pseudomonadota</taxon>
        <taxon>Alphaproteobacteria</taxon>
        <taxon>Rhodobacterales</taxon>
        <taxon>Paracoccaceae</taxon>
        <taxon>Pseudooceanicola</taxon>
    </lineage>
</organism>
<gene>
    <name evidence="3" type="primary">cheD</name>
    <name evidence="4" type="ORF">ATO9_16745</name>
</gene>
<dbReference type="InterPro" id="IPR011324">
    <property type="entry name" value="Cytotoxic_necrot_fac-like_cat"/>
</dbReference>
<reference evidence="4 5" key="1">
    <citation type="journal article" date="2015" name="Antonie Van Leeuwenhoek">
        <title>Pseudooceanicola atlanticus gen. nov. sp. nov., isolated from surface seawater of the Atlantic Ocean and reclassification of Oceanicola batsensis, Oceanicola marinus, Oceanicola nitratireducens, Oceanicola nanhaiensis, Oceanicola antarcticus and Oceanicola flagellatus, as Pseudooceanicola batsensis comb. nov., Pseudooceanicola marinus comb. nov., Pseudooceanicola nitratireducens comb. nov., Pseudooceanicola nanhaiensis comb. nov., Pseudooceanicola antarcticus comb. nov., and Pseudooceanicola flagellatus comb. nov.</title>
        <authorList>
            <person name="Lai Q."/>
            <person name="Li G."/>
            <person name="Liu X."/>
            <person name="Du Y."/>
            <person name="Sun F."/>
            <person name="Shao Z."/>
        </authorList>
    </citation>
    <scope>NUCLEOTIDE SEQUENCE [LARGE SCALE GENOMIC DNA]</scope>
    <source>
        <strain evidence="4 5">22II-s11g</strain>
    </source>
</reference>
<comment type="catalytic activity">
    <reaction evidence="3">
        <text>L-glutaminyl-[protein] + H2O = L-glutamyl-[protein] + NH4(+)</text>
        <dbReference type="Rhea" id="RHEA:16441"/>
        <dbReference type="Rhea" id="RHEA-COMP:10207"/>
        <dbReference type="Rhea" id="RHEA-COMP:10208"/>
        <dbReference type="ChEBI" id="CHEBI:15377"/>
        <dbReference type="ChEBI" id="CHEBI:28938"/>
        <dbReference type="ChEBI" id="CHEBI:29973"/>
        <dbReference type="ChEBI" id="CHEBI:30011"/>
        <dbReference type="EC" id="3.5.1.44"/>
    </reaction>
</comment>
<dbReference type="eggNOG" id="COG1871">
    <property type="taxonomic scope" value="Bacteria"/>
</dbReference>
<keyword evidence="2 3" id="KW-0378">Hydrolase</keyword>
<dbReference type="PROSITE" id="PS51257">
    <property type="entry name" value="PROKAR_LIPOPROTEIN"/>
    <property type="match status" value="1"/>
</dbReference>
<dbReference type="Proteomes" id="UP000030004">
    <property type="component" value="Unassembled WGS sequence"/>
</dbReference>
<protein>
    <recommendedName>
        <fullName evidence="3">Probable chemoreceptor glutamine deamidase CheD</fullName>
        <ecNumber evidence="3">3.5.1.44</ecNumber>
    </recommendedName>
</protein>
<evidence type="ECO:0000313" key="4">
    <source>
        <dbReference type="EMBL" id="KGM47714.1"/>
    </source>
</evidence>
<keyword evidence="1 3" id="KW-0145">Chemotaxis</keyword>
<dbReference type="CDD" id="cd16352">
    <property type="entry name" value="CheD"/>
    <property type="match status" value="1"/>
</dbReference>
<dbReference type="EMBL" id="AQQX01000008">
    <property type="protein sequence ID" value="KGM47714.1"/>
    <property type="molecule type" value="Genomic_DNA"/>
</dbReference>
<dbReference type="SUPFAM" id="SSF64438">
    <property type="entry name" value="CNF1/YfiH-like putative cysteine hydrolases"/>
    <property type="match status" value="1"/>
</dbReference>